<proteinExistence type="predicted"/>
<dbReference type="KEGG" id="cva:CVAR_3024"/>
<feature type="region of interest" description="Disordered" evidence="1">
    <location>
        <begin position="1"/>
        <end position="23"/>
    </location>
</feature>
<gene>
    <name evidence="2" type="ordered locus">CVAR_3024</name>
</gene>
<reference evidence="2 3" key="1">
    <citation type="journal article" date="2011" name="BMC Genomics">
        <title>Complete genome sequence of Corynebacterium variabile DSM 44702 isolated from the surface of smear-ripened cheeses and insights into cheese ripening and flavor generation.</title>
        <authorList>
            <person name="Schroeder J."/>
            <person name="Maus I."/>
            <person name="Trost E."/>
            <person name="Tauch A."/>
        </authorList>
    </citation>
    <scope>NUCLEOTIDE SEQUENCE [LARGE SCALE GENOMIC DNA]</scope>
    <source>
        <strain evidence="3">DSM 44702 / JCM 12073 / NCIMB 30131</strain>
    </source>
</reference>
<accession>G0HIA5</accession>
<organism evidence="2 3">
    <name type="scientific">Corynebacterium variabile (strain DSM 44702 / CIP 107183 / JCM 12073 / NCIMB 30131)</name>
    <name type="common">Corynebacterium mooreparkense</name>
    <dbReference type="NCBI Taxonomy" id="858619"/>
    <lineage>
        <taxon>Bacteria</taxon>
        <taxon>Bacillati</taxon>
        <taxon>Actinomycetota</taxon>
        <taxon>Actinomycetes</taxon>
        <taxon>Mycobacteriales</taxon>
        <taxon>Corynebacteriaceae</taxon>
        <taxon>Corynebacterium</taxon>
    </lineage>
</organism>
<feature type="compositionally biased region" description="Low complexity" evidence="1">
    <location>
        <begin position="10"/>
        <end position="23"/>
    </location>
</feature>
<evidence type="ECO:0000256" key="1">
    <source>
        <dbReference type="SAM" id="MobiDB-lite"/>
    </source>
</evidence>
<dbReference type="STRING" id="858619.CVAR_3024"/>
<name>G0HIA5_CORVD</name>
<dbReference type="HOGENOM" id="CLU_2632169_0_0_11"/>
<evidence type="ECO:0000313" key="3">
    <source>
        <dbReference type="Proteomes" id="UP000006659"/>
    </source>
</evidence>
<dbReference type="EMBL" id="CP002917">
    <property type="protein sequence ID" value="AEK38367.1"/>
    <property type="molecule type" value="Genomic_DNA"/>
</dbReference>
<protein>
    <submittedName>
        <fullName evidence="2">Uncharacterized protein</fullName>
    </submittedName>
</protein>
<dbReference type="AlphaFoldDB" id="G0HIA5"/>
<evidence type="ECO:0000313" key="2">
    <source>
        <dbReference type="EMBL" id="AEK38367.1"/>
    </source>
</evidence>
<sequence>MTDWARSASGTRGAPVTDTTTPTDRYRYAFPDAFAGLTARQADILADTLTLGTQRGTSVSTATARDIAAKIRGLLAD</sequence>
<dbReference type="Proteomes" id="UP000006659">
    <property type="component" value="Chromosome"/>
</dbReference>